<evidence type="ECO:0000256" key="1">
    <source>
        <dbReference type="SAM" id="MobiDB-lite"/>
    </source>
</evidence>
<evidence type="ECO:0000313" key="3">
    <source>
        <dbReference type="Proteomes" id="UP000054837"/>
    </source>
</evidence>
<accession>A0A0W8I349</accession>
<evidence type="ECO:0000313" key="2">
    <source>
        <dbReference type="EMBL" id="KUG51954.1"/>
    </source>
</evidence>
<dbReference type="RefSeq" id="WP_058892249.1">
    <property type="nucleotide sequence ID" value="NZ_LQBL01000031.1"/>
</dbReference>
<dbReference type="AlphaFoldDB" id="A0A0W8I349"/>
<comment type="caution">
    <text evidence="2">The sequence shown here is derived from an EMBL/GenBank/DDBJ whole genome shotgun (WGS) entry which is preliminary data.</text>
</comment>
<dbReference type="OrthoDB" id="3579809at2"/>
<feature type="compositionally biased region" description="Low complexity" evidence="1">
    <location>
        <begin position="78"/>
        <end position="101"/>
    </location>
</feature>
<dbReference type="EMBL" id="LQBL01000031">
    <property type="protein sequence ID" value="KUG51954.1"/>
    <property type="molecule type" value="Genomic_DNA"/>
</dbReference>
<protein>
    <submittedName>
        <fullName evidence="2">Uncharacterized protein</fullName>
    </submittedName>
</protein>
<gene>
    <name evidence="2" type="ORF">AVL62_08475</name>
</gene>
<feature type="region of interest" description="Disordered" evidence="1">
    <location>
        <begin position="78"/>
        <end position="116"/>
    </location>
</feature>
<keyword evidence="3" id="KW-1185">Reference proteome</keyword>
<proteinExistence type="predicted"/>
<organism evidence="2 3">
    <name type="scientific">Serinicoccus chungangensis</name>
    <dbReference type="NCBI Taxonomy" id="767452"/>
    <lineage>
        <taxon>Bacteria</taxon>
        <taxon>Bacillati</taxon>
        <taxon>Actinomycetota</taxon>
        <taxon>Actinomycetes</taxon>
        <taxon>Micrococcales</taxon>
        <taxon>Ornithinimicrobiaceae</taxon>
        <taxon>Serinicoccus</taxon>
    </lineage>
</organism>
<dbReference type="STRING" id="767452.AVL62_08475"/>
<reference evidence="2 3" key="1">
    <citation type="submission" date="2015-12" db="EMBL/GenBank/DDBJ databases">
        <title>Serinicoccus chungangenesis strain CD08_5 genome sequencing and assembly.</title>
        <authorList>
            <person name="Chander A.M."/>
            <person name="Kaur G."/>
            <person name="Nair G.R."/>
            <person name="Dhawan D.K."/>
            <person name="Kochhar R.K."/>
            <person name="Mayilraj S."/>
            <person name="Bhadada S.K."/>
        </authorList>
    </citation>
    <scope>NUCLEOTIDE SEQUENCE [LARGE SCALE GENOMIC DNA]</scope>
    <source>
        <strain evidence="2 3">CD08_5</strain>
    </source>
</reference>
<sequence>MSQPHPEDDLAAQIGHIILEGGPEPGGQTLDGDDHLRLVRRAALAHEVSGELLQQAVTAARAGGQSWATLGRELGLSRQGAQQRFGGAGRRPAATDHATGDTADDTAGEGRPDERWLGPVTAVDELGELELAGRLGWHTVEAGMFRHRMVRTPTRWEHRRVLWTRSTSSYLTQGWQVGARAFPWLYLVRDTGLPVDDAS</sequence>
<dbReference type="Proteomes" id="UP000054837">
    <property type="component" value="Unassembled WGS sequence"/>
</dbReference>
<name>A0A0W8I349_9MICO</name>